<comment type="caution">
    <text evidence="2">The sequence shown here is derived from an EMBL/GenBank/DDBJ whole genome shotgun (WGS) entry which is preliminary data.</text>
</comment>
<feature type="transmembrane region" description="Helical" evidence="1">
    <location>
        <begin position="18"/>
        <end position="37"/>
    </location>
</feature>
<keyword evidence="1" id="KW-0812">Transmembrane</keyword>
<dbReference type="RefSeq" id="WP_185827259.1">
    <property type="nucleotide sequence ID" value="NZ_RSDW01000001.1"/>
</dbReference>
<reference evidence="2 3" key="1">
    <citation type="submission" date="2018-12" db="EMBL/GenBank/DDBJ databases">
        <title>Sequencing of bacterial isolates from soil warming experiment in Harvard Forest, Massachusetts, USA.</title>
        <authorList>
            <person name="Deangelis K."/>
        </authorList>
    </citation>
    <scope>NUCLEOTIDE SEQUENCE [LARGE SCALE GENOMIC DNA]</scope>
    <source>
        <strain evidence="2 3">EB153</strain>
    </source>
</reference>
<proteinExistence type="predicted"/>
<dbReference type="Proteomes" id="UP000269669">
    <property type="component" value="Unassembled WGS sequence"/>
</dbReference>
<organism evidence="2 3">
    <name type="scientific">Edaphobacter aggregans</name>
    <dbReference type="NCBI Taxonomy" id="570835"/>
    <lineage>
        <taxon>Bacteria</taxon>
        <taxon>Pseudomonadati</taxon>
        <taxon>Acidobacteriota</taxon>
        <taxon>Terriglobia</taxon>
        <taxon>Terriglobales</taxon>
        <taxon>Acidobacteriaceae</taxon>
        <taxon>Edaphobacter</taxon>
    </lineage>
</organism>
<evidence type="ECO:0000313" key="2">
    <source>
        <dbReference type="EMBL" id="RSL18530.1"/>
    </source>
</evidence>
<name>A0A3R9PCB5_9BACT</name>
<keyword evidence="1" id="KW-1133">Transmembrane helix</keyword>
<protein>
    <submittedName>
        <fullName evidence="2">Uncharacterized protein</fullName>
    </submittedName>
</protein>
<dbReference type="AlphaFoldDB" id="A0A3R9PCB5"/>
<sequence length="47" mass="5698">MTWKTFFDFSTMAHRHLVFVYVGVWTLQGGYLAWTAYNWRKIRSPRA</sequence>
<gene>
    <name evidence="2" type="ORF">EDE15_4119</name>
</gene>
<accession>A0A3R9PCB5</accession>
<dbReference type="EMBL" id="RSDW01000001">
    <property type="protein sequence ID" value="RSL18530.1"/>
    <property type="molecule type" value="Genomic_DNA"/>
</dbReference>
<keyword evidence="3" id="KW-1185">Reference proteome</keyword>
<keyword evidence="1" id="KW-0472">Membrane</keyword>
<evidence type="ECO:0000256" key="1">
    <source>
        <dbReference type="SAM" id="Phobius"/>
    </source>
</evidence>
<evidence type="ECO:0000313" key="3">
    <source>
        <dbReference type="Proteomes" id="UP000269669"/>
    </source>
</evidence>